<keyword evidence="3" id="KW-1185">Reference proteome</keyword>
<evidence type="ECO:0000313" key="2">
    <source>
        <dbReference type="EMBL" id="MED7824996.1"/>
    </source>
</evidence>
<reference evidence="2" key="1">
    <citation type="submission" date="2024-01" db="EMBL/GenBank/DDBJ databases">
        <title>First draft genome sequence data of TA4-1, the type strain of Gram-positive actinobacterium Streptomyces chiangmaiensis.</title>
        <authorList>
            <person name="Yasawong M."/>
            <person name="Nantapong N."/>
        </authorList>
    </citation>
    <scope>NUCLEOTIDE SEQUENCE</scope>
    <source>
        <strain evidence="2">TA4-1</strain>
    </source>
</reference>
<proteinExistence type="predicted"/>
<dbReference type="SUPFAM" id="SSF50494">
    <property type="entry name" value="Trypsin-like serine proteases"/>
    <property type="match status" value="1"/>
</dbReference>
<accession>A0ABU7FLK9</accession>
<dbReference type="Proteomes" id="UP001333996">
    <property type="component" value="Unassembled WGS sequence"/>
</dbReference>
<dbReference type="Pfam" id="PF13365">
    <property type="entry name" value="Trypsin_2"/>
    <property type="match status" value="1"/>
</dbReference>
<dbReference type="Gene3D" id="2.40.10.120">
    <property type="match status" value="1"/>
</dbReference>
<keyword evidence="2" id="KW-0378">Hydrolase</keyword>
<feature type="domain" description="Novel STAND NTPase 1" evidence="1">
    <location>
        <begin position="223"/>
        <end position="608"/>
    </location>
</feature>
<dbReference type="Gene3D" id="3.40.50.300">
    <property type="entry name" value="P-loop containing nucleotide triphosphate hydrolases"/>
    <property type="match status" value="1"/>
</dbReference>
<evidence type="ECO:0000259" key="1">
    <source>
        <dbReference type="Pfam" id="PF20703"/>
    </source>
</evidence>
<name>A0ABU7FLK9_9ACTN</name>
<dbReference type="InterPro" id="IPR011047">
    <property type="entry name" value="Quinoprotein_ADH-like_sf"/>
</dbReference>
<organism evidence="2 3">
    <name type="scientific">Streptomyces chiangmaiensis</name>
    <dbReference type="NCBI Taxonomy" id="766497"/>
    <lineage>
        <taxon>Bacteria</taxon>
        <taxon>Bacillati</taxon>
        <taxon>Actinomycetota</taxon>
        <taxon>Actinomycetes</taxon>
        <taxon>Kitasatosporales</taxon>
        <taxon>Streptomycetaceae</taxon>
        <taxon>Streptomyces</taxon>
    </lineage>
</organism>
<evidence type="ECO:0000313" key="3">
    <source>
        <dbReference type="Proteomes" id="UP001333996"/>
    </source>
</evidence>
<comment type="caution">
    <text evidence="2">The sequence shown here is derived from an EMBL/GenBank/DDBJ whole genome shotgun (WGS) entry which is preliminary data.</text>
</comment>
<dbReference type="Gene3D" id="2.130.10.10">
    <property type="entry name" value="YVTN repeat-like/Quinoprotein amine dehydrogenase"/>
    <property type="match status" value="2"/>
</dbReference>
<keyword evidence="2" id="KW-0645">Protease</keyword>
<dbReference type="GO" id="GO:0006508">
    <property type="term" value="P:proteolysis"/>
    <property type="evidence" value="ECO:0007669"/>
    <property type="project" value="UniProtKB-KW"/>
</dbReference>
<dbReference type="GO" id="GO:0008233">
    <property type="term" value="F:peptidase activity"/>
    <property type="evidence" value="ECO:0007669"/>
    <property type="project" value="UniProtKB-KW"/>
</dbReference>
<dbReference type="SUPFAM" id="SSF50998">
    <property type="entry name" value="Quinoprotein alcohol dehydrogenase-like"/>
    <property type="match status" value="1"/>
</dbReference>
<dbReference type="InterPro" id="IPR015943">
    <property type="entry name" value="WD40/YVTN_repeat-like_dom_sf"/>
</dbReference>
<gene>
    <name evidence="2" type="ORF">VXC91_24140</name>
</gene>
<dbReference type="RefSeq" id="WP_329509419.1">
    <property type="nucleotide sequence ID" value="NZ_BAAAYZ010000063.1"/>
</dbReference>
<dbReference type="InterPro" id="IPR009003">
    <property type="entry name" value="Peptidase_S1_PA"/>
</dbReference>
<dbReference type="InterPro" id="IPR027417">
    <property type="entry name" value="P-loop_NTPase"/>
</dbReference>
<protein>
    <submittedName>
        <fullName evidence="2">Serine protease</fullName>
    </submittedName>
</protein>
<dbReference type="SUPFAM" id="SSF82171">
    <property type="entry name" value="DPP6 N-terminal domain-like"/>
    <property type="match status" value="1"/>
</dbReference>
<dbReference type="EMBL" id="JAYWVC010000091">
    <property type="protein sequence ID" value="MED7824996.1"/>
    <property type="molecule type" value="Genomic_DNA"/>
</dbReference>
<sequence>MTAGVSALFGAVVRVRRAEGPIVGGGFLVAPGLVCTCAHVVAQALEVDARSADPPHGRVELDFPLLNPTLPDAPPGGGRGVQSATVVGWRPVLADDTGDLALLQIDAPPPGTAVPWLVEANELWDHAVRVFGFPSGSDHGVWVAGRLRALQGAGWVQMQSEAGPAIERGFSGSPVWDTDLGGVVGMAVAAGLGSGVDTAYLLPASSILLAWPELAEHALPSSPYRALNSFTAQDEHVFCGQDEAVARLEALTARQPVVVLSGPSGSGKSSLVRAGLLPRLNRAGWATADFRPIPGLSPAQTVAGALTPLLRGELREGDLTRHLVQAGHAEVTGRLSRRYPRGLLLFADQFEEIVTADQEAAKELLSLISALTVDASPTTPVRALFTVRSGSLDRMLTQQNRSSLDEGVTFLPPMGREQLRTAITAPLAVTPGVVHEPGLVERILDDAGEGPGRLPLVEFTLTRLWDRRRGGMLTHEAYDALGGVGGAVADYAEEMYERSLRPLEREPARRLFVQLARPEEDGGFTRRAVRVDTLDEDQRRLVRRLADRKLLVTTRAVDGTEIADLAHDALIDSWSRLRGWLAADRDFRDWQERLRASLRQWEQLGHRSGALLRDPLLAEALTWSTKRSQDITADERAYINASLILRTRRTRRGRLITTGVAILALIAATLAGLTYTRTREVTRQLHAQAARLLGQDAQRRADDAPGTAALLALSAWHTDRTQPEAYGALFKLYARLRSVDGVQELGIDHALLFTATPDGKSAVMVDQLGTVSALTDLLGHVKVRTFARTRSNTEHEPLVKVSPDGRQVALLDDRTGLTVWNVSHPDGPTRLPVPAGWNSAQDTRDLAFSADGSQLAAIFGGSDRTGKSEVDRLGLWDIGSRRLISGTILRHSSFYTVDFSQHPGQVLLFRETGQNNSYVRVDPRTGAESRPIGVDSAAAVGLNGQVVVDCASDDALRIRSSGAGTVLRTVPTANCTDVRLDGTGRYALTEPDTATGQSDLSTVKVVDLRTGMVSWVAAPIYDTLKSADVVVAPHTDGSLGILAFKGRELLRFTAPRPTKPVRYPMPTMASGLPVSADGRFRLLGGEDVDKEPLQLLDTSSGAIATPPAGAQKDILTAAERSQVLFTSDGRHLVVSDGDSLTVYSTPRLARERTITLPTPPGVHPTFGATLAVADDGSVLTLYAGELARWDPATGRPLGSLLPLAHGTELAWLADNGTPVVPRPGHPAQALVRGRDGVTRLWDLTKRGSIGSFQADPDVISTFQTEVFDASGDTLAVLRDIKDGFGTKIEFLGLPDFDVLGTPAPARDVINLVGFTRAGYLISTSADAMQVWRPGLSTQIAGLALPDDLRWYIHGATAIGVTDAGSLPLSLDPDQWRASLCRAVHRPLTKAEHQLLPDGTNTGQPCKD</sequence>
<dbReference type="InterPro" id="IPR049052">
    <property type="entry name" value="nSTAND1"/>
</dbReference>
<dbReference type="Pfam" id="PF20703">
    <property type="entry name" value="nSTAND1"/>
    <property type="match status" value="1"/>
</dbReference>
<dbReference type="SUPFAM" id="SSF52540">
    <property type="entry name" value="P-loop containing nucleoside triphosphate hydrolases"/>
    <property type="match status" value="1"/>
</dbReference>